<dbReference type="InterPro" id="IPR025862">
    <property type="entry name" value="SelA_trans_N_dom"/>
</dbReference>
<evidence type="ECO:0000256" key="4">
    <source>
        <dbReference type="ARBA" id="ARBA00022898"/>
    </source>
</evidence>
<dbReference type="InterPro" id="IPR015421">
    <property type="entry name" value="PyrdxlP-dep_Trfase_major"/>
</dbReference>
<dbReference type="GO" id="GO:0001717">
    <property type="term" value="P:conversion of seryl-tRNAsec to selenocys-tRNAsec"/>
    <property type="evidence" value="ECO:0007669"/>
    <property type="project" value="UniProtKB-UniRule"/>
</dbReference>
<dbReference type="Gene3D" id="3.90.1150.180">
    <property type="match status" value="1"/>
</dbReference>
<evidence type="ECO:0000256" key="7">
    <source>
        <dbReference type="ARBA" id="ARBA00044507"/>
    </source>
</evidence>
<dbReference type="UniPathway" id="UPA00906">
    <property type="reaction ID" value="UER00896"/>
</dbReference>
<dbReference type="Pfam" id="PF12390">
    <property type="entry name" value="Se-cys_synth_N"/>
    <property type="match status" value="1"/>
</dbReference>
<keyword evidence="12" id="KW-1185">Reference proteome</keyword>
<evidence type="ECO:0000313" key="11">
    <source>
        <dbReference type="EMBL" id="SIO38754.1"/>
    </source>
</evidence>
<feature type="domain" description="L-seryl-tRNA selenium transferase N-terminal" evidence="10">
    <location>
        <begin position="13"/>
        <end position="52"/>
    </location>
</feature>
<dbReference type="PANTHER" id="PTHR32328">
    <property type="entry name" value="L-SERYL-TRNA(SEC) SELENIUM TRANSFERASE"/>
    <property type="match status" value="1"/>
</dbReference>
<comment type="catalytic activity">
    <reaction evidence="8">
        <text>L-seryl-tRNA(Sec) + selenophosphate + H(+) = L-selenocysteinyl-tRNA(Sec) + phosphate</text>
        <dbReference type="Rhea" id="RHEA:22728"/>
        <dbReference type="Rhea" id="RHEA-COMP:9742"/>
        <dbReference type="Rhea" id="RHEA-COMP:9743"/>
        <dbReference type="ChEBI" id="CHEBI:15378"/>
        <dbReference type="ChEBI" id="CHEBI:16144"/>
        <dbReference type="ChEBI" id="CHEBI:43474"/>
        <dbReference type="ChEBI" id="CHEBI:78533"/>
        <dbReference type="ChEBI" id="CHEBI:78573"/>
        <dbReference type="EC" id="2.9.1.1"/>
    </reaction>
</comment>
<dbReference type="RefSeq" id="WP_083640376.1">
    <property type="nucleotide sequence ID" value="NZ_FSRU01000001.1"/>
</dbReference>
<evidence type="ECO:0000259" key="10">
    <source>
        <dbReference type="Pfam" id="PF12390"/>
    </source>
</evidence>
<feature type="modified residue" description="N6-(pyridoxal phosphate)lysine" evidence="8 9">
    <location>
        <position position="358"/>
    </location>
</feature>
<dbReference type="GO" id="GO:0001514">
    <property type="term" value="P:selenocysteine incorporation"/>
    <property type="evidence" value="ECO:0007669"/>
    <property type="project" value="UniProtKB-UniRule"/>
</dbReference>
<dbReference type="EC" id="2.9.1.1" evidence="8"/>
<evidence type="ECO:0000256" key="8">
    <source>
        <dbReference type="HAMAP-Rule" id="MF_00423"/>
    </source>
</evidence>
<name>A0A1N6J347_9BURK</name>
<evidence type="ECO:0000256" key="1">
    <source>
        <dbReference type="ARBA" id="ARBA00001933"/>
    </source>
</evidence>
<keyword evidence="3 8" id="KW-0808">Transferase</keyword>
<comment type="cofactor">
    <cofactor evidence="1 8 9">
        <name>pyridoxal 5'-phosphate</name>
        <dbReference type="ChEBI" id="CHEBI:597326"/>
    </cofactor>
</comment>
<comment type="similarity">
    <text evidence="7 8">Belongs to the SelA family.</text>
</comment>
<keyword evidence="2 8" id="KW-0963">Cytoplasm</keyword>
<dbReference type="AlphaFoldDB" id="A0A1N6J347"/>
<keyword evidence="5 8" id="KW-0648">Protein biosynthesis</keyword>
<gene>
    <name evidence="8" type="primary">selA</name>
    <name evidence="11" type="ORF">SAMN05444165_2749</name>
</gene>
<dbReference type="Pfam" id="PF03841">
    <property type="entry name" value="SelA"/>
    <property type="match status" value="1"/>
</dbReference>
<keyword evidence="6 8" id="KW-0711">Selenium</keyword>
<dbReference type="GO" id="GO:0004125">
    <property type="term" value="F:L-seryl-tRNA(Sec) selenium transferase activity"/>
    <property type="evidence" value="ECO:0007669"/>
    <property type="project" value="UniProtKB-UniRule"/>
</dbReference>
<proteinExistence type="inferred from homology"/>
<dbReference type="InterPro" id="IPR015424">
    <property type="entry name" value="PyrdxlP-dep_Trfase"/>
</dbReference>
<evidence type="ECO:0000256" key="9">
    <source>
        <dbReference type="PIRSR" id="PIRSR618319-50"/>
    </source>
</evidence>
<dbReference type="EMBL" id="FSRU01000001">
    <property type="protein sequence ID" value="SIO38754.1"/>
    <property type="molecule type" value="Genomic_DNA"/>
</dbReference>
<evidence type="ECO:0000313" key="12">
    <source>
        <dbReference type="Proteomes" id="UP000185151"/>
    </source>
</evidence>
<dbReference type="Gene3D" id="3.40.640.10">
    <property type="entry name" value="Type I PLP-dependent aspartate aminotransferase-like (Major domain)"/>
    <property type="match status" value="1"/>
</dbReference>
<dbReference type="Proteomes" id="UP000185151">
    <property type="component" value="Unassembled WGS sequence"/>
</dbReference>
<evidence type="ECO:0000256" key="6">
    <source>
        <dbReference type="ARBA" id="ARBA00023266"/>
    </source>
</evidence>
<dbReference type="NCBIfam" id="TIGR00474">
    <property type="entry name" value="selA"/>
    <property type="match status" value="1"/>
</dbReference>
<comment type="subcellular location">
    <subcellularLocation>
        <location evidence="8">Cytoplasm</location>
    </subcellularLocation>
</comment>
<comment type="function">
    <text evidence="8">Converts seryl-tRNA(Sec) to selenocysteinyl-tRNA(Sec) required for selenoprotein biosynthesis.</text>
</comment>
<dbReference type="GO" id="GO:0005737">
    <property type="term" value="C:cytoplasm"/>
    <property type="evidence" value="ECO:0007669"/>
    <property type="project" value="UniProtKB-SubCell"/>
</dbReference>
<evidence type="ECO:0000256" key="3">
    <source>
        <dbReference type="ARBA" id="ARBA00022679"/>
    </source>
</evidence>
<evidence type="ECO:0000256" key="5">
    <source>
        <dbReference type="ARBA" id="ARBA00022917"/>
    </source>
</evidence>
<dbReference type="InterPro" id="IPR018319">
    <property type="entry name" value="SelA-like"/>
</dbReference>
<sequence>MSEVQGNQLNTLLARVPAVERVMSSAAVQPLLAEYGRTQVLAAVRATLDTLRCTLQTTIVQGDSHGAATTQTQTAAKAEAQTTGPDGTCLASGLSTPFETPAVSQPPDAALRGAASPFATACDEAHIARQAAVLLAQRAQSPLRSVFNLTGTVLHTNLGRALLPDEAVSAVVEALTRPMNLEFDLATGSRGDRDDLIDELICELTGAEAATVVNNNAAAVLLTLSALAAKKDVIVSRGELVEIGGAFRIPDIMSRAGARLHEVGTTNRTHLKDYEEAIGPRTALLMKVHCSNYVISGFTKSVELDELAPLAQRHGLPVVVDLGSGTLVDLTQWGLPREPTVRENVAAGADLVTFSGDKLLGGPQAGLIVGRAELIRKIKKHPLKRALRVGKLTLAALEPVLRLYRAPEFLRERLTTLRLLTRPAAEMRVFAERALPVLQRALGEHFAVSAEPMFSQIGSGALPVEQLPSYGLVVRHATGKRNGRALMKLEKALRDLPRPVIGRIADDALRLDLRCLEAVDEAAFLAQCEEVRA</sequence>
<dbReference type="SUPFAM" id="SSF53383">
    <property type="entry name" value="PLP-dependent transferases"/>
    <property type="match status" value="1"/>
</dbReference>
<reference evidence="11 12" key="1">
    <citation type="submission" date="2016-11" db="EMBL/GenBank/DDBJ databases">
        <authorList>
            <person name="Jaros S."/>
            <person name="Januszkiewicz K."/>
            <person name="Wedrychowicz H."/>
        </authorList>
    </citation>
    <scope>NUCLEOTIDE SEQUENCE [LARGE SCALE GENOMIC DNA]</scope>
    <source>
        <strain evidence="11 12">GAS95</strain>
    </source>
</reference>
<evidence type="ECO:0000256" key="2">
    <source>
        <dbReference type="ARBA" id="ARBA00022490"/>
    </source>
</evidence>
<organism evidence="11 12">
    <name type="scientific">Paraburkholderia phenazinium</name>
    <dbReference type="NCBI Taxonomy" id="60549"/>
    <lineage>
        <taxon>Bacteria</taxon>
        <taxon>Pseudomonadati</taxon>
        <taxon>Pseudomonadota</taxon>
        <taxon>Betaproteobacteria</taxon>
        <taxon>Burkholderiales</taxon>
        <taxon>Burkholderiaceae</taxon>
        <taxon>Paraburkholderia</taxon>
    </lineage>
</organism>
<dbReference type="InterPro" id="IPR004534">
    <property type="entry name" value="SelA_trans"/>
</dbReference>
<comment type="pathway">
    <text evidence="8">Aminoacyl-tRNA biosynthesis; selenocysteinyl-tRNA(Sec) biosynthesis; selenocysteinyl-tRNA(Sec) from L-seryl-tRNA(Sec) (bacterial route): step 1/1.</text>
</comment>
<accession>A0A1N6J347</accession>
<keyword evidence="4 8" id="KW-0663">Pyridoxal phosphate</keyword>
<dbReference type="HAMAP" id="MF_00423">
    <property type="entry name" value="SelA"/>
    <property type="match status" value="1"/>
</dbReference>
<protein>
    <recommendedName>
        <fullName evidence="8">L-seryl-tRNA(Sec) selenium transferase</fullName>
        <ecNumber evidence="8">2.9.1.1</ecNumber>
    </recommendedName>
    <alternativeName>
        <fullName evidence="8">Selenocysteine synthase</fullName>
        <shortName evidence="8">Sec synthase</shortName>
    </alternativeName>
    <alternativeName>
        <fullName evidence="8">Selenocysteinyl-tRNA(Sec) synthase</fullName>
    </alternativeName>
</protein>
<dbReference type="FunFam" id="3.40.640.10:FF:000028">
    <property type="entry name" value="L-seryl-tRNA(Sec) selenium transferase"/>
    <property type="match status" value="1"/>
</dbReference>
<dbReference type="PANTHER" id="PTHR32328:SF0">
    <property type="entry name" value="L-SERYL-TRNA(SEC) SELENIUM TRANSFERASE"/>
    <property type="match status" value="1"/>
</dbReference>